<evidence type="ECO:0000259" key="13">
    <source>
        <dbReference type="SMART" id="SM00998"/>
    </source>
</evidence>
<dbReference type="InterPro" id="IPR024083">
    <property type="entry name" value="Fumarase/histidase_N"/>
</dbReference>
<organism evidence="14">
    <name type="scientific">uncultured Thermomicrobiales bacterium</name>
    <dbReference type="NCBI Taxonomy" id="1645740"/>
    <lineage>
        <taxon>Bacteria</taxon>
        <taxon>Pseudomonadati</taxon>
        <taxon>Thermomicrobiota</taxon>
        <taxon>Thermomicrobia</taxon>
        <taxon>Thermomicrobiales</taxon>
        <taxon>environmental samples</taxon>
    </lineage>
</organism>
<dbReference type="InterPro" id="IPR020557">
    <property type="entry name" value="Fumarate_lyase_CS"/>
</dbReference>
<evidence type="ECO:0000313" key="14">
    <source>
        <dbReference type="EMBL" id="CAA9559372.1"/>
    </source>
</evidence>
<dbReference type="PROSITE" id="PS00163">
    <property type="entry name" value="FUMARATE_LYASES"/>
    <property type="match status" value="1"/>
</dbReference>
<evidence type="ECO:0000256" key="7">
    <source>
        <dbReference type="ARBA" id="ARBA00023239"/>
    </source>
</evidence>
<dbReference type="InterPro" id="IPR000362">
    <property type="entry name" value="Fumarate_lyase_fam"/>
</dbReference>
<dbReference type="GO" id="GO:0006189">
    <property type="term" value="P:'de novo' IMP biosynthetic process"/>
    <property type="evidence" value="ECO:0007669"/>
    <property type="project" value="UniProtKB-UniPathway"/>
</dbReference>
<dbReference type="GO" id="GO:0044208">
    <property type="term" value="P:'de novo' AMP biosynthetic process"/>
    <property type="evidence" value="ECO:0007669"/>
    <property type="project" value="UniProtKB-UniPathway"/>
</dbReference>
<proteinExistence type="inferred from homology"/>
<dbReference type="UniPathway" id="UPA00075">
    <property type="reaction ID" value="UER00336"/>
</dbReference>
<dbReference type="InterPro" id="IPR008948">
    <property type="entry name" value="L-Aspartase-like"/>
</dbReference>
<dbReference type="InterPro" id="IPR022761">
    <property type="entry name" value="Fumarate_lyase_N"/>
</dbReference>
<comment type="catalytic activity">
    <reaction evidence="8">
        <text>(2S)-2-[5-amino-1-(5-phospho-beta-D-ribosyl)imidazole-4-carboxamido]succinate = 5-amino-1-(5-phospho-beta-D-ribosyl)imidazole-4-carboxamide + fumarate</text>
        <dbReference type="Rhea" id="RHEA:23920"/>
        <dbReference type="ChEBI" id="CHEBI:29806"/>
        <dbReference type="ChEBI" id="CHEBI:58443"/>
        <dbReference type="ChEBI" id="CHEBI:58475"/>
        <dbReference type="EC" id="4.3.2.2"/>
    </reaction>
    <physiologicalReaction direction="left-to-right" evidence="8">
        <dbReference type="Rhea" id="RHEA:23921"/>
    </physiologicalReaction>
</comment>
<gene>
    <name evidence="14" type="ORF">AVDCRST_MAG59-2360</name>
</gene>
<dbReference type="UniPathway" id="UPA00074">
    <property type="reaction ID" value="UER00132"/>
</dbReference>
<keyword evidence="7 12" id="KW-0456">Lyase</keyword>
<evidence type="ECO:0000256" key="12">
    <source>
        <dbReference type="RuleBase" id="RU361172"/>
    </source>
</evidence>
<dbReference type="PRINTS" id="PR00149">
    <property type="entry name" value="FUMRATELYASE"/>
</dbReference>
<reference evidence="14" key="1">
    <citation type="submission" date="2020-02" db="EMBL/GenBank/DDBJ databases">
        <authorList>
            <person name="Meier V. D."/>
        </authorList>
    </citation>
    <scope>NUCLEOTIDE SEQUENCE</scope>
    <source>
        <strain evidence="14">AVDCRST_MAG59</strain>
    </source>
</reference>
<dbReference type="EC" id="4.3.2.2" evidence="4 11"/>
<dbReference type="Gene3D" id="1.10.275.10">
    <property type="entry name" value="Fumarase/aspartase (N-terminal domain)"/>
    <property type="match status" value="1"/>
</dbReference>
<evidence type="ECO:0000256" key="9">
    <source>
        <dbReference type="ARBA" id="ARBA00030717"/>
    </source>
</evidence>
<evidence type="ECO:0000256" key="11">
    <source>
        <dbReference type="NCBIfam" id="TIGR00928"/>
    </source>
</evidence>
<evidence type="ECO:0000256" key="1">
    <source>
        <dbReference type="ARBA" id="ARBA00004706"/>
    </source>
</evidence>
<evidence type="ECO:0000256" key="2">
    <source>
        <dbReference type="ARBA" id="ARBA00004734"/>
    </source>
</evidence>
<comment type="pathway">
    <text evidence="1 12">Purine metabolism; IMP biosynthesis via de novo pathway; 5-amino-1-(5-phospho-D-ribosyl)imidazole-4-carboxamide from 5-amino-1-(5-phospho-D-ribosyl)imidazole-4-carboxylate: step 2/2.</text>
</comment>
<dbReference type="GO" id="GO:0070626">
    <property type="term" value="F:(S)-2-(5-amino-1-(5-phospho-D-ribosyl)imidazole-4-carboxamido) succinate lyase (fumarate-forming) activity"/>
    <property type="evidence" value="ECO:0007669"/>
    <property type="project" value="TreeGrafter"/>
</dbReference>
<dbReference type="NCBIfam" id="TIGR00928">
    <property type="entry name" value="purB"/>
    <property type="match status" value="1"/>
</dbReference>
<accession>A0A6J4USR8</accession>
<dbReference type="EMBL" id="CADCWF010000151">
    <property type="protein sequence ID" value="CAA9559372.1"/>
    <property type="molecule type" value="Genomic_DNA"/>
</dbReference>
<dbReference type="Gene3D" id="1.20.200.10">
    <property type="entry name" value="Fumarase/aspartase (Central domain)"/>
    <property type="match status" value="1"/>
</dbReference>
<dbReference type="PANTHER" id="PTHR43172:SF1">
    <property type="entry name" value="ADENYLOSUCCINATE LYASE"/>
    <property type="match status" value="1"/>
</dbReference>
<dbReference type="SMART" id="SM00998">
    <property type="entry name" value="ADSL_C"/>
    <property type="match status" value="1"/>
</dbReference>
<dbReference type="Pfam" id="PF00206">
    <property type="entry name" value="Lyase_1"/>
    <property type="match status" value="1"/>
</dbReference>
<dbReference type="Gene3D" id="1.10.40.30">
    <property type="entry name" value="Fumarase/aspartase (C-terminal domain)"/>
    <property type="match status" value="1"/>
</dbReference>
<comment type="similarity">
    <text evidence="3 12">Belongs to the lyase 1 family. Adenylosuccinate lyase subfamily.</text>
</comment>
<dbReference type="GO" id="GO:0005829">
    <property type="term" value="C:cytosol"/>
    <property type="evidence" value="ECO:0007669"/>
    <property type="project" value="TreeGrafter"/>
</dbReference>
<dbReference type="GO" id="GO:0004018">
    <property type="term" value="F:N6-(1,2-dicarboxyethyl)AMP AMP-lyase (fumarate-forming) activity"/>
    <property type="evidence" value="ECO:0007669"/>
    <property type="project" value="UniProtKB-UniRule"/>
</dbReference>
<evidence type="ECO:0000256" key="5">
    <source>
        <dbReference type="ARBA" id="ARBA00017058"/>
    </source>
</evidence>
<evidence type="ECO:0000256" key="6">
    <source>
        <dbReference type="ARBA" id="ARBA00022755"/>
    </source>
</evidence>
<feature type="domain" description="Adenylosuccinate lyase C-terminal" evidence="13">
    <location>
        <begin position="348"/>
        <end position="428"/>
    </location>
</feature>
<evidence type="ECO:0000256" key="8">
    <source>
        <dbReference type="ARBA" id="ARBA00024477"/>
    </source>
</evidence>
<dbReference type="SUPFAM" id="SSF48557">
    <property type="entry name" value="L-aspartase-like"/>
    <property type="match status" value="1"/>
</dbReference>
<protein>
    <recommendedName>
        <fullName evidence="5 11">Adenylosuccinate lyase</fullName>
        <shortName evidence="12">ASL</shortName>
        <ecNumber evidence="4 11">4.3.2.2</ecNumber>
    </recommendedName>
    <alternativeName>
        <fullName evidence="9 12">Adenylosuccinase</fullName>
    </alternativeName>
</protein>
<dbReference type="PRINTS" id="PR00145">
    <property type="entry name" value="ARGSUCLYASE"/>
</dbReference>
<comment type="pathway">
    <text evidence="2 12">Purine metabolism; AMP biosynthesis via de novo pathway; AMP from IMP: step 2/2.</text>
</comment>
<dbReference type="Pfam" id="PF10397">
    <property type="entry name" value="ADSL_C"/>
    <property type="match status" value="1"/>
</dbReference>
<sequence>MIERYTRPEMGAIWGDEGKIARWLTVELAVCEAWSRRGRIPTEAMDRLRTATCDLPRMREIEQEVDHDMIAFVRAVGESVGEVRRFLHLGLTSSDVVDTALALQLRDATGLIDAALAGLTQAVAAQAVAHRRTVMIGRTHGVHAEPTTFGLKLAVWYDELRRQRRRLALAREDIAVGKLSGAVGTHAHVPPELEDEVCAELGLAVAPASTQIVQRDRHAFLLGVLAGIAGTVEKMATEIRHLQRTEVGEAEEPFDAGNMGSSAMPHKRNPHASERLCGLARVVRAYAVTAAENQALWHERDISHSSAERVILPDSCIALDFMLAEASDIVKRLVVYPDRMRSNLELTGGAIFSQSVLLALVDAGMDRQDAYRLVQRHATASWASHGSFWTAVSADETVRRLIEPERLAEIFEPDRQLLYVDAVFARLGLGDDVRGPNEAEPV</sequence>
<dbReference type="CDD" id="cd01360">
    <property type="entry name" value="Adenylsuccinate_lyase_1"/>
    <property type="match status" value="1"/>
</dbReference>
<evidence type="ECO:0000256" key="4">
    <source>
        <dbReference type="ARBA" id="ARBA00012339"/>
    </source>
</evidence>
<dbReference type="InterPro" id="IPR004769">
    <property type="entry name" value="Pur_lyase"/>
</dbReference>
<name>A0A6J4USR8_9BACT</name>
<evidence type="ECO:0000256" key="10">
    <source>
        <dbReference type="ARBA" id="ARBA00049115"/>
    </source>
</evidence>
<dbReference type="InterPro" id="IPR019468">
    <property type="entry name" value="AdenyloSucc_lyase_C"/>
</dbReference>
<comment type="catalytic activity">
    <reaction evidence="10">
        <text>N(6)-(1,2-dicarboxyethyl)-AMP = fumarate + AMP</text>
        <dbReference type="Rhea" id="RHEA:16853"/>
        <dbReference type="ChEBI" id="CHEBI:29806"/>
        <dbReference type="ChEBI" id="CHEBI:57567"/>
        <dbReference type="ChEBI" id="CHEBI:456215"/>
        <dbReference type="EC" id="4.3.2.2"/>
    </reaction>
    <physiologicalReaction direction="left-to-right" evidence="10">
        <dbReference type="Rhea" id="RHEA:16854"/>
    </physiologicalReaction>
</comment>
<evidence type="ECO:0000256" key="3">
    <source>
        <dbReference type="ARBA" id="ARBA00008273"/>
    </source>
</evidence>
<dbReference type="AlphaFoldDB" id="A0A6J4USR8"/>
<dbReference type="PANTHER" id="PTHR43172">
    <property type="entry name" value="ADENYLOSUCCINATE LYASE"/>
    <property type="match status" value="1"/>
</dbReference>
<dbReference type="FunFam" id="1.20.200.10:FF:000008">
    <property type="entry name" value="Adenylosuccinate lyase"/>
    <property type="match status" value="1"/>
</dbReference>
<keyword evidence="6 12" id="KW-0658">Purine biosynthesis</keyword>